<protein>
    <submittedName>
        <fullName evidence="1">Na+/phosphate symporter</fullName>
    </submittedName>
</protein>
<dbReference type="RefSeq" id="WP_373477049.1">
    <property type="nucleotide sequence ID" value="NZ_JACHGM010000007.1"/>
</dbReference>
<dbReference type="InterPro" id="IPR008421">
    <property type="entry name" value="Borrelia_lipoprotein_PFam54/60"/>
</dbReference>
<dbReference type="Proteomes" id="UP000529652">
    <property type="component" value="Unassembled WGS sequence"/>
</dbReference>
<dbReference type="EMBL" id="JACHGM010000007">
    <property type="protein sequence ID" value="MBB5141649.1"/>
    <property type="molecule type" value="Genomic_DNA"/>
</dbReference>
<name>A0AB34Z308_BORAF</name>
<reference evidence="1 2" key="1">
    <citation type="submission" date="2020-08" db="EMBL/GenBank/DDBJ databases">
        <title>Genomic Encyclopedia of Type Strains, Phase IV (KMG-IV): sequencing the most valuable type-strain genomes for metagenomic binning, comparative biology and taxonomic classification.</title>
        <authorList>
            <person name="Goeker M."/>
        </authorList>
    </citation>
    <scope>NUCLEOTIDE SEQUENCE [LARGE SCALE GENOMIC DNA]</scope>
    <source>
        <strain evidence="1 2">DSM 10508</strain>
    </source>
</reference>
<evidence type="ECO:0000313" key="2">
    <source>
        <dbReference type="Proteomes" id="UP000529652"/>
    </source>
</evidence>
<organism evidence="1 2">
    <name type="scientific">Borreliella afzelii</name>
    <name type="common">Borrelia afzelii</name>
    <dbReference type="NCBI Taxonomy" id="29518"/>
    <lineage>
        <taxon>Bacteria</taxon>
        <taxon>Pseudomonadati</taxon>
        <taxon>Spirochaetota</taxon>
        <taxon>Spirochaetia</taxon>
        <taxon>Spirochaetales</taxon>
        <taxon>Borreliaceae</taxon>
        <taxon>Borreliella</taxon>
    </lineage>
</organism>
<accession>A0AB34Z308</accession>
<dbReference type="Pfam" id="PF05714">
    <property type="entry name" value="PFam54_60"/>
    <property type="match status" value="1"/>
</dbReference>
<comment type="caution">
    <text evidence="1">The sequence shown here is derived from an EMBL/GenBank/DDBJ whole genome shotgun (WGS) entry which is preliminary data.</text>
</comment>
<sequence length="111" mass="12824">MLNSITILELNLEQIINHLSLKKDVLDKAKISDLKMIKNSLEQLFSIRKIFSKKIKQILLDYQKDENSIKTEDSKLETYLGAKLNQFNEKRKGVNNLKTAILLIPIPDITN</sequence>
<evidence type="ECO:0000313" key="1">
    <source>
        <dbReference type="EMBL" id="MBB5141649.1"/>
    </source>
</evidence>
<dbReference type="Gene3D" id="1.10.3160.10">
    <property type="entry name" value="Bbcrasp-1"/>
    <property type="match status" value="1"/>
</dbReference>
<gene>
    <name evidence="1" type="ORF">HNP63_001070</name>
</gene>
<dbReference type="AlphaFoldDB" id="A0AB34Z308"/>
<proteinExistence type="predicted"/>